<proteinExistence type="predicted"/>
<gene>
    <name evidence="5" type="ORF">AMOL_1246</name>
    <name evidence="6" type="ORF">CPU12_01355</name>
</gene>
<dbReference type="GO" id="GO:0003700">
    <property type="term" value="F:DNA-binding transcription factor activity"/>
    <property type="evidence" value="ECO:0007669"/>
    <property type="project" value="InterPro"/>
</dbReference>
<keyword evidence="2" id="KW-0238">DNA-binding</keyword>
<dbReference type="EMBL" id="NXFY01000001">
    <property type="protein sequence ID" value="PHO19454.1"/>
    <property type="molecule type" value="Genomic_DNA"/>
</dbReference>
<dbReference type="SUPFAM" id="SSF46785">
    <property type="entry name" value="Winged helix' DNA-binding domain"/>
    <property type="match status" value="1"/>
</dbReference>
<dbReference type="PRINTS" id="PR00598">
    <property type="entry name" value="HTHMARR"/>
</dbReference>
<dbReference type="PANTHER" id="PTHR42756:SF1">
    <property type="entry name" value="TRANSCRIPTIONAL REPRESSOR OF EMRAB OPERON"/>
    <property type="match status" value="1"/>
</dbReference>
<sequence length="143" mass="16637">MEKLKTALIDLQCEMVAQRNMVNPDNISWLQYDILYQLNKQKEILPSALSTTIGTSRTKLSKALKELKILDYIYQYPNKLDGRELYTSITKKGSDLLDSISKEHNCLYETTLQALTKEEQDRFEELALKVSKALKEKRVNNYE</sequence>
<protein>
    <submittedName>
        <fullName evidence="6">MarR family transcriptional regulator</fullName>
    </submittedName>
    <submittedName>
        <fullName evidence="5">Transcriptional regulator, MarR family</fullName>
    </submittedName>
</protein>
<evidence type="ECO:0000313" key="7">
    <source>
        <dbReference type="Proteomes" id="UP000221222"/>
    </source>
</evidence>
<dbReference type="Proteomes" id="UP000221222">
    <property type="component" value="Unassembled WGS sequence"/>
</dbReference>
<dbReference type="Proteomes" id="UP000262712">
    <property type="component" value="Chromosome"/>
</dbReference>
<dbReference type="InterPro" id="IPR036390">
    <property type="entry name" value="WH_DNA-bd_sf"/>
</dbReference>
<evidence type="ECO:0000313" key="6">
    <source>
        <dbReference type="EMBL" id="PHO19454.1"/>
    </source>
</evidence>
<dbReference type="RefSeq" id="WP_099341270.1">
    <property type="nucleotide sequence ID" value="NZ_CP032098.1"/>
</dbReference>
<dbReference type="Gene3D" id="1.10.10.10">
    <property type="entry name" value="Winged helix-like DNA-binding domain superfamily/Winged helix DNA-binding domain"/>
    <property type="match status" value="1"/>
</dbReference>
<dbReference type="KEGG" id="amol:AMOL_1246"/>
<evidence type="ECO:0000313" key="8">
    <source>
        <dbReference type="Proteomes" id="UP000262712"/>
    </source>
</evidence>
<dbReference type="Pfam" id="PF12802">
    <property type="entry name" value="MarR_2"/>
    <property type="match status" value="1"/>
</dbReference>
<dbReference type="AlphaFoldDB" id="A0A2G1DM51"/>
<evidence type="ECO:0000256" key="3">
    <source>
        <dbReference type="ARBA" id="ARBA00023163"/>
    </source>
</evidence>
<accession>A0A2G1DM51</accession>
<organism evidence="6 7">
    <name type="scientific">Malaciobacter molluscorum LMG 25693</name>
    <dbReference type="NCBI Taxonomy" id="870501"/>
    <lineage>
        <taxon>Bacteria</taxon>
        <taxon>Pseudomonadati</taxon>
        <taxon>Campylobacterota</taxon>
        <taxon>Epsilonproteobacteria</taxon>
        <taxon>Campylobacterales</taxon>
        <taxon>Arcobacteraceae</taxon>
        <taxon>Malaciobacter</taxon>
    </lineage>
</organism>
<dbReference type="PROSITE" id="PS50995">
    <property type="entry name" value="HTH_MARR_2"/>
    <property type="match status" value="1"/>
</dbReference>
<evidence type="ECO:0000256" key="1">
    <source>
        <dbReference type="ARBA" id="ARBA00023015"/>
    </source>
</evidence>
<dbReference type="InterPro" id="IPR000835">
    <property type="entry name" value="HTH_MarR-typ"/>
</dbReference>
<feature type="domain" description="HTH marR-type" evidence="4">
    <location>
        <begin position="1"/>
        <end position="132"/>
    </location>
</feature>
<evidence type="ECO:0000313" key="5">
    <source>
        <dbReference type="EMBL" id="AXX92227.1"/>
    </source>
</evidence>
<keyword evidence="7" id="KW-1185">Reference proteome</keyword>
<name>A0A2G1DM51_9BACT</name>
<evidence type="ECO:0000256" key="2">
    <source>
        <dbReference type="ARBA" id="ARBA00023125"/>
    </source>
</evidence>
<dbReference type="GO" id="GO:0003677">
    <property type="term" value="F:DNA binding"/>
    <property type="evidence" value="ECO:0007669"/>
    <property type="project" value="UniProtKB-KW"/>
</dbReference>
<keyword evidence="3" id="KW-0804">Transcription</keyword>
<dbReference type="EMBL" id="CP032098">
    <property type="protein sequence ID" value="AXX92227.1"/>
    <property type="molecule type" value="Genomic_DNA"/>
</dbReference>
<reference evidence="5 8" key="2">
    <citation type="submission" date="2018-08" db="EMBL/GenBank/DDBJ databases">
        <title>Complete genome of the Arcobacter molluscorum type strain LMG 25693.</title>
        <authorList>
            <person name="Miller W.G."/>
            <person name="Yee E."/>
            <person name="Bono J.L."/>
        </authorList>
    </citation>
    <scope>NUCLEOTIDE SEQUENCE [LARGE SCALE GENOMIC DNA]</scope>
    <source>
        <strain evidence="5 8">CECT 7696</strain>
    </source>
</reference>
<dbReference type="SMART" id="SM00347">
    <property type="entry name" value="HTH_MARR"/>
    <property type="match status" value="1"/>
</dbReference>
<evidence type="ECO:0000259" key="4">
    <source>
        <dbReference type="PROSITE" id="PS50995"/>
    </source>
</evidence>
<dbReference type="InterPro" id="IPR036388">
    <property type="entry name" value="WH-like_DNA-bd_sf"/>
</dbReference>
<reference evidence="6 7" key="1">
    <citation type="submission" date="2017-09" db="EMBL/GenBank/DDBJ databases">
        <title>Arcobacter canalis sp. nov., a new species isolated from a water canal contaminated with urban sewage.</title>
        <authorList>
            <person name="Perez-Cataluna A."/>
            <person name="Salas-Masso N."/>
            <person name="Figueras M.J."/>
        </authorList>
    </citation>
    <scope>NUCLEOTIDE SEQUENCE [LARGE SCALE GENOMIC DNA]</scope>
    <source>
        <strain evidence="6 7">F98-3</strain>
    </source>
</reference>
<dbReference type="PANTHER" id="PTHR42756">
    <property type="entry name" value="TRANSCRIPTIONAL REGULATOR, MARR"/>
    <property type="match status" value="1"/>
</dbReference>
<keyword evidence="1" id="KW-0805">Transcription regulation</keyword>